<dbReference type="PANTHER" id="PTHR43669">
    <property type="entry name" value="5-KETO-D-GLUCONATE 5-REDUCTASE"/>
    <property type="match status" value="1"/>
</dbReference>
<proteinExistence type="inferred from homology"/>
<dbReference type="GO" id="GO:0008667">
    <property type="term" value="F:2,3-dihydro-2,3-dihydroxybenzoate dehydrogenase activity"/>
    <property type="evidence" value="ECO:0007669"/>
    <property type="project" value="InterPro"/>
</dbReference>
<dbReference type="SUPFAM" id="SSF51735">
    <property type="entry name" value="NAD(P)-binding Rossmann-fold domains"/>
    <property type="match status" value="1"/>
</dbReference>
<name>A0A0C1QHD0_9GAMM</name>
<dbReference type="InterPro" id="IPR036291">
    <property type="entry name" value="NAD(P)-bd_dom_sf"/>
</dbReference>
<dbReference type="PANTHER" id="PTHR43669:SF3">
    <property type="entry name" value="ALCOHOL DEHYDROGENASE, PUTATIVE (AFU_ORTHOLOGUE AFUA_3G03445)-RELATED"/>
    <property type="match status" value="1"/>
</dbReference>
<dbReference type="InterPro" id="IPR002347">
    <property type="entry name" value="SDR_fam"/>
</dbReference>
<comment type="similarity">
    <text evidence="1">Belongs to the short-chain dehydrogenases/reductases (SDR) family.</text>
</comment>
<keyword evidence="2" id="KW-0560">Oxidoreductase</keyword>
<dbReference type="PRINTS" id="PR01397">
    <property type="entry name" value="DHBDHDRGNASE"/>
</dbReference>
<evidence type="ECO:0000256" key="2">
    <source>
        <dbReference type="ARBA" id="ARBA00023002"/>
    </source>
</evidence>
<evidence type="ECO:0000313" key="3">
    <source>
        <dbReference type="EMBL" id="KID54592.1"/>
    </source>
</evidence>
<gene>
    <name evidence="3" type="ORF">JF50_21985</name>
</gene>
<comment type="caution">
    <text evidence="3">The sequence shown here is derived from an EMBL/GenBank/DDBJ whole genome shotgun (WGS) entry which is preliminary data.</text>
</comment>
<dbReference type="InterPro" id="IPR020904">
    <property type="entry name" value="Sc_DH/Rdtase_CS"/>
</dbReference>
<protein>
    <submittedName>
        <fullName evidence="3">2,3-dihydroxybenzoate-2,3-dehydrogenase</fullName>
    </submittedName>
</protein>
<dbReference type="GO" id="GO:0019290">
    <property type="term" value="P:siderophore biosynthetic process"/>
    <property type="evidence" value="ECO:0007669"/>
    <property type="project" value="InterPro"/>
</dbReference>
<dbReference type="RefSeq" id="WP_039611494.1">
    <property type="nucleotide sequence ID" value="NZ_JWIC01000010.1"/>
</dbReference>
<dbReference type="EMBL" id="JWIC01000010">
    <property type="protein sequence ID" value="KID54592.1"/>
    <property type="molecule type" value="Genomic_DNA"/>
</dbReference>
<dbReference type="FunFam" id="3.40.50.720:FF:000084">
    <property type="entry name" value="Short-chain dehydrogenase reductase"/>
    <property type="match status" value="1"/>
</dbReference>
<dbReference type="InterPro" id="IPR003560">
    <property type="entry name" value="DHB_DH"/>
</dbReference>
<sequence>MDFQHALTSEYDQQIVWVTGVGQGIGLAVAKQFATLGAKVIGFDRQFSDTSMLYKQVQCDLSAPEQLTQTLDELIQHGLAPYNLVYVAGVLEMGGLDELTLAQWQHCQNVNAASLFVFIQQCAKHFKQTRQGSIVTIGSNAANTPRQHMGAYCASKAAATQLTLTAGIELANFGIRCNVIAPGSTLTPMQTGMWQDEHGAQRVIDGFADQYKLGIPLQKIATPEEIANTAVFIASNLSSHTTMQVLTIDGGATF</sequence>
<organism evidence="3 4">
    <name type="scientific">Pseudoalteromonas luteoviolacea</name>
    <dbReference type="NCBI Taxonomy" id="43657"/>
    <lineage>
        <taxon>Bacteria</taxon>
        <taxon>Pseudomonadati</taxon>
        <taxon>Pseudomonadota</taxon>
        <taxon>Gammaproteobacteria</taxon>
        <taxon>Alteromonadales</taxon>
        <taxon>Pseudoalteromonadaceae</taxon>
        <taxon>Pseudoalteromonas</taxon>
    </lineage>
</organism>
<evidence type="ECO:0000313" key="4">
    <source>
        <dbReference type="Proteomes" id="UP000031327"/>
    </source>
</evidence>
<dbReference type="Pfam" id="PF13561">
    <property type="entry name" value="adh_short_C2"/>
    <property type="match status" value="1"/>
</dbReference>
<evidence type="ECO:0000256" key="1">
    <source>
        <dbReference type="ARBA" id="ARBA00006484"/>
    </source>
</evidence>
<dbReference type="OrthoDB" id="9810734at2"/>
<dbReference type="Proteomes" id="UP000031327">
    <property type="component" value="Unassembled WGS sequence"/>
</dbReference>
<dbReference type="NCBIfam" id="NF006074">
    <property type="entry name" value="PRK08220.1"/>
    <property type="match status" value="1"/>
</dbReference>
<dbReference type="AlphaFoldDB" id="A0A0C1QHD0"/>
<dbReference type="PROSITE" id="PS00061">
    <property type="entry name" value="ADH_SHORT"/>
    <property type="match status" value="1"/>
</dbReference>
<reference evidence="3 4" key="1">
    <citation type="submission" date="2014-12" db="EMBL/GenBank/DDBJ databases">
        <title>Draft Genome Sequence of Pseudoalteromonas luteoviolacea HI1.</title>
        <authorList>
            <person name="Asahina A.Y."/>
            <person name="Hadfield M.G."/>
        </authorList>
    </citation>
    <scope>NUCLEOTIDE SEQUENCE [LARGE SCALE GENOMIC DNA]</scope>
    <source>
        <strain evidence="3 4">HI1</strain>
    </source>
</reference>
<dbReference type="Gene3D" id="3.40.50.720">
    <property type="entry name" value="NAD(P)-binding Rossmann-like Domain"/>
    <property type="match status" value="1"/>
</dbReference>
<accession>A0A0C1QHD0</accession>